<evidence type="ECO:0000313" key="3">
    <source>
        <dbReference type="Proteomes" id="UP000677228"/>
    </source>
</evidence>
<accession>A0A8S2F7P7</accession>
<organism evidence="1 3">
    <name type="scientific">Didymodactylos carnosus</name>
    <dbReference type="NCBI Taxonomy" id="1234261"/>
    <lineage>
        <taxon>Eukaryota</taxon>
        <taxon>Metazoa</taxon>
        <taxon>Spiralia</taxon>
        <taxon>Gnathifera</taxon>
        <taxon>Rotifera</taxon>
        <taxon>Eurotatoria</taxon>
        <taxon>Bdelloidea</taxon>
        <taxon>Philodinida</taxon>
        <taxon>Philodinidae</taxon>
        <taxon>Didymodactylos</taxon>
    </lineage>
</organism>
<evidence type="ECO:0000313" key="1">
    <source>
        <dbReference type="EMBL" id="CAF1376103.1"/>
    </source>
</evidence>
<dbReference type="Proteomes" id="UP000682733">
    <property type="component" value="Unassembled WGS sequence"/>
</dbReference>
<name>A0A8S2F7P7_9BILA</name>
<sequence length="105" mass="12371">MPTRKANMDISVDKVSILRSPLVKDVAEEFDQRFTQALHMIASQSRTKFTETFLSLHDELTKIINNVDERERMMNYVPTTKFQFERLFYLMGLAYGIYFPAELKL</sequence>
<evidence type="ECO:0000313" key="2">
    <source>
        <dbReference type="EMBL" id="CAF4184769.1"/>
    </source>
</evidence>
<proteinExistence type="predicted"/>
<dbReference type="EMBL" id="CAJOBA010046067">
    <property type="protein sequence ID" value="CAF4184769.1"/>
    <property type="molecule type" value="Genomic_DNA"/>
</dbReference>
<dbReference type="EMBL" id="CAJNOK010024396">
    <property type="protein sequence ID" value="CAF1376103.1"/>
    <property type="molecule type" value="Genomic_DNA"/>
</dbReference>
<protein>
    <submittedName>
        <fullName evidence="1">Uncharacterized protein</fullName>
    </submittedName>
</protein>
<dbReference type="AlphaFoldDB" id="A0A8S2F7P7"/>
<comment type="caution">
    <text evidence="1">The sequence shown here is derived from an EMBL/GenBank/DDBJ whole genome shotgun (WGS) entry which is preliminary data.</text>
</comment>
<gene>
    <name evidence="1" type="ORF">OVA965_LOCUS31893</name>
    <name evidence="2" type="ORF">TMI583_LOCUS32735</name>
</gene>
<dbReference type="Proteomes" id="UP000677228">
    <property type="component" value="Unassembled WGS sequence"/>
</dbReference>
<reference evidence="1" key="1">
    <citation type="submission" date="2021-02" db="EMBL/GenBank/DDBJ databases">
        <authorList>
            <person name="Nowell W R."/>
        </authorList>
    </citation>
    <scope>NUCLEOTIDE SEQUENCE</scope>
</reference>